<gene>
    <name evidence="3" type="ORF">TTHERM_00463240</name>
</gene>
<dbReference type="Gene3D" id="1.10.8.270">
    <property type="entry name" value="putative rabgap domain of human tbc1 domain family member 14 like domains"/>
    <property type="match status" value="1"/>
</dbReference>
<evidence type="ECO:0000313" key="3">
    <source>
        <dbReference type="EMBL" id="EAR98576.2"/>
    </source>
</evidence>
<evidence type="ECO:0000313" key="4">
    <source>
        <dbReference type="Proteomes" id="UP000009168"/>
    </source>
</evidence>
<dbReference type="eggNOG" id="KOG2058">
    <property type="taxonomic scope" value="Eukaryota"/>
</dbReference>
<dbReference type="GeneID" id="7835293"/>
<organism evidence="3 4">
    <name type="scientific">Tetrahymena thermophila (strain SB210)</name>
    <dbReference type="NCBI Taxonomy" id="312017"/>
    <lineage>
        <taxon>Eukaryota</taxon>
        <taxon>Sar</taxon>
        <taxon>Alveolata</taxon>
        <taxon>Ciliophora</taxon>
        <taxon>Intramacronucleata</taxon>
        <taxon>Oligohymenophorea</taxon>
        <taxon>Hymenostomatida</taxon>
        <taxon>Tetrahymenina</taxon>
        <taxon>Tetrahymenidae</taxon>
        <taxon>Tetrahymena</taxon>
    </lineage>
</organism>
<keyword evidence="4" id="KW-1185">Reference proteome</keyword>
<dbReference type="Pfam" id="PF00566">
    <property type="entry name" value="RabGAP-TBC"/>
    <property type="match status" value="1"/>
</dbReference>
<dbReference type="FunFam" id="1.10.8.270:FF:000016">
    <property type="entry name" value="TBC1 domain family member 2A"/>
    <property type="match status" value="1"/>
</dbReference>
<evidence type="ECO:0000259" key="2">
    <source>
        <dbReference type="PROSITE" id="PS50086"/>
    </source>
</evidence>
<feature type="region of interest" description="Disordered" evidence="1">
    <location>
        <begin position="537"/>
        <end position="577"/>
    </location>
</feature>
<dbReference type="AlphaFoldDB" id="Q23PV9"/>
<dbReference type="PANTHER" id="PTHR47219">
    <property type="entry name" value="RAB GTPASE-ACTIVATING PROTEIN 1-LIKE"/>
    <property type="match status" value="1"/>
</dbReference>
<dbReference type="GO" id="GO:0005096">
    <property type="term" value="F:GTPase activator activity"/>
    <property type="evidence" value="ECO:0007669"/>
    <property type="project" value="TreeGrafter"/>
</dbReference>
<proteinExistence type="predicted"/>
<feature type="compositionally biased region" description="Basic and acidic residues" evidence="1">
    <location>
        <begin position="537"/>
        <end position="546"/>
    </location>
</feature>
<dbReference type="STRING" id="312017.Q23PV9"/>
<dbReference type="GO" id="GO:0031267">
    <property type="term" value="F:small GTPase binding"/>
    <property type="evidence" value="ECO:0007669"/>
    <property type="project" value="TreeGrafter"/>
</dbReference>
<dbReference type="InParanoid" id="Q23PV9"/>
<protein>
    <submittedName>
        <fullName evidence="3">Rab-GTPase-TBC domain protein</fullName>
    </submittedName>
</protein>
<dbReference type="SMART" id="SM00164">
    <property type="entry name" value="TBC"/>
    <property type="match status" value="1"/>
</dbReference>
<dbReference type="InterPro" id="IPR050302">
    <property type="entry name" value="Rab_GAP_TBC_domain"/>
</dbReference>
<accession>Q23PV9</accession>
<evidence type="ECO:0000256" key="1">
    <source>
        <dbReference type="SAM" id="MobiDB-lite"/>
    </source>
</evidence>
<dbReference type="EMBL" id="GG662650">
    <property type="protein sequence ID" value="EAR98576.2"/>
    <property type="molecule type" value="Genomic_DNA"/>
</dbReference>
<dbReference type="Proteomes" id="UP000009168">
    <property type="component" value="Unassembled WGS sequence"/>
</dbReference>
<dbReference type="OrthoDB" id="292358at2759"/>
<dbReference type="HOGENOM" id="CLU_383353_0_0_1"/>
<dbReference type="InterPro" id="IPR035969">
    <property type="entry name" value="Rab-GAP_TBC_sf"/>
</dbReference>
<name>Q23PV9_TETTS</name>
<feature type="domain" description="Rab-GAP TBC" evidence="2">
    <location>
        <begin position="120"/>
        <end position="306"/>
    </location>
</feature>
<dbReference type="SUPFAM" id="SSF47923">
    <property type="entry name" value="Ypt/Rab-GAP domain of gyp1p"/>
    <property type="match status" value="2"/>
</dbReference>
<dbReference type="PANTHER" id="PTHR47219:SF20">
    <property type="entry name" value="TBC1 DOMAIN FAMILY MEMBER 2B"/>
    <property type="match status" value="1"/>
</dbReference>
<dbReference type="Gene3D" id="1.10.472.80">
    <property type="entry name" value="Ypt/Rab-GAP domain of gyp1p, domain 3"/>
    <property type="match status" value="1"/>
</dbReference>
<sequence>MKQSQFLLNNKIGEQQHKDSTIEKYYKLKKPQQLAEIALDKSESDSFFRWRRYRQSILIYFNRYKSDKQNIQKNQEFKEQAKYSANNEQFLNILKQHTENTTSSNKKFRKILKNILSRKLLDERYRKRTWMIASNAIMNKNQDMSYYQQLKNTKDFPDYHINAINQDVQRTIFKQNKEVMSQQLRDILICYQRRNPVIGYCQGMNYIVCFLLDLEFSEEEAFWILVQVLENILPIDFFPNFMLGLLCDLKIFNDLLKYFNIKIWKKFQEVQIDTSIILTHWLVCLFTNSVQKQVLQVIWDHLFAKGSVALFKASLIFFEICQEEILQGKGIEILNKIEEKISKYDDCVTFNQRMSKLYISKKSINVLRDLYRQIFHLEIEKDQEKIRSRLRQFYIKRQNISCNLEWPICHHYLEREKLIQEKDFDHFILREKKLPPQITDYYALREENQNPYNTDNHDINVGQIQQQNMHQNPQIDETNNISDFDISHLEVIKNNANITQLDRDLQIHEISQIAIKYKQQQNLNQNDGSPLLAETLKKTEQQQERECTDEEETKENQQAPSTEQEQEQQQMQKQIQEQENEKINYDFVSFLDEIDLKFNNDKANSNTNQKTSSSQQSDELFIMRTPHICHLKDQEVHDLYEQKVEQNPLQQYIQSLSENNGLNNREDQQLPPQSVQFIKNFTPREVFSELVFRDVSSYDSQFDEL</sequence>
<feature type="compositionally biased region" description="Low complexity" evidence="1">
    <location>
        <begin position="557"/>
        <end position="577"/>
    </location>
</feature>
<dbReference type="PROSITE" id="PS50086">
    <property type="entry name" value="TBC_RABGAP"/>
    <property type="match status" value="1"/>
</dbReference>
<reference evidence="4" key="1">
    <citation type="journal article" date="2006" name="PLoS Biol.">
        <title>Macronuclear genome sequence of the ciliate Tetrahymena thermophila, a model eukaryote.</title>
        <authorList>
            <person name="Eisen J.A."/>
            <person name="Coyne R.S."/>
            <person name="Wu M."/>
            <person name="Wu D."/>
            <person name="Thiagarajan M."/>
            <person name="Wortman J.R."/>
            <person name="Badger J.H."/>
            <person name="Ren Q."/>
            <person name="Amedeo P."/>
            <person name="Jones K.M."/>
            <person name="Tallon L.J."/>
            <person name="Delcher A.L."/>
            <person name="Salzberg S.L."/>
            <person name="Silva J.C."/>
            <person name="Haas B.J."/>
            <person name="Majoros W.H."/>
            <person name="Farzad M."/>
            <person name="Carlton J.M."/>
            <person name="Smith R.K. Jr."/>
            <person name="Garg J."/>
            <person name="Pearlman R.E."/>
            <person name="Karrer K.M."/>
            <person name="Sun L."/>
            <person name="Manning G."/>
            <person name="Elde N.C."/>
            <person name="Turkewitz A.P."/>
            <person name="Asai D.J."/>
            <person name="Wilkes D.E."/>
            <person name="Wang Y."/>
            <person name="Cai H."/>
            <person name="Collins K."/>
            <person name="Stewart B.A."/>
            <person name="Lee S.R."/>
            <person name="Wilamowska K."/>
            <person name="Weinberg Z."/>
            <person name="Ruzzo W.L."/>
            <person name="Wloga D."/>
            <person name="Gaertig J."/>
            <person name="Frankel J."/>
            <person name="Tsao C.-C."/>
            <person name="Gorovsky M.A."/>
            <person name="Keeling P.J."/>
            <person name="Waller R.F."/>
            <person name="Patron N.J."/>
            <person name="Cherry J.M."/>
            <person name="Stover N.A."/>
            <person name="Krieger C.J."/>
            <person name="del Toro C."/>
            <person name="Ryder H.F."/>
            <person name="Williamson S.C."/>
            <person name="Barbeau R.A."/>
            <person name="Hamilton E.P."/>
            <person name="Orias E."/>
        </authorList>
    </citation>
    <scope>NUCLEOTIDE SEQUENCE [LARGE SCALE GENOMIC DNA]</scope>
    <source>
        <strain evidence="4">SB210</strain>
    </source>
</reference>
<dbReference type="RefSeq" id="XP_001018821.2">
    <property type="nucleotide sequence ID" value="XM_001018821.2"/>
</dbReference>
<dbReference type="InterPro" id="IPR000195">
    <property type="entry name" value="Rab-GAP-TBC_dom"/>
</dbReference>
<dbReference type="KEGG" id="tet:TTHERM_00463240"/>